<dbReference type="PANTHER" id="PTHR10127">
    <property type="entry name" value="DISCOIDIN, CUB, EGF, LAMININ , AND ZINC METALLOPROTEASE DOMAIN CONTAINING"/>
    <property type="match status" value="1"/>
</dbReference>
<evidence type="ECO:0000256" key="1">
    <source>
        <dbReference type="PROSITE-ProRule" id="PRU01211"/>
    </source>
</evidence>
<evidence type="ECO:0000259" key="3">
    <source>
        <dbReference type="PROSITE" id="PS51864"/>
    </source>
</evidence>
<dbReference type="GO" id="GO:0004222">
    <property type="term" value="F:metalloendopeptidase activity"/>
    <property type="evidence" value="ECO:0007669"/>
    <property type="project" value="UniProtKB-UniRule"/>
</dbReference>
<comment type="cofactor">
    <cofactor evidence="1 2">
        <name>Zn(2+)</name>
        <dbReference type="ChEBI" id="CHEBI:29105"/>
    </cofactor>
    <text evidence="1 2">Binds 1 zinc ion per subunit.</text>
</comment>
<dbReference type="PRINTS" id="PR00480">
    <property type="entry name" value="ASTACIN"/>
</dbReference>
<dbReference type="InterPro" id="IPR034035">
    <property type="entry name" value="Astacin-like_dom"/>
</dbReference>
<keyword evidence="1 2" id="KW-0482">Metalloprotease</keyword>
<keyword evidence="1 2" id="KW-0645">Protease</keyword>
<feature type="domain" description="Peptidase M12A" evidence="3">
    <location>
        <begin position="1"/>
        <end position="167"/>
    </location>
</feature>
<keyword evidence="5" id="KW-1185">Reference proteome</keyword>
<accession>A0A816GIG5</accession>
<dbReference type="CDD" id="cd04280">
    <property type="entry name" value="ZnMc_astacin_like"/>
    <property type="match status" value="1"/>
</dbReference>
<dbReference type="InterPro" id="IPR024079">
    <property type="entry name" value="MetalloPept_cat_dom_sf"/>
</dbReference>
<comment type="caution">
    <text evidence="1">Lacks conserved residue(s) required for the propagation of feature annotation.</text>
</comment>
<dbReference type="Proteomes" id="UP000663828">
    <property type="component" value="Unassembled WGS sequence"/>
</dbReference>
<dbReference type="EMBL" id="CAJNOR010013768">
    <property type="protein sequence ID" value="CAF1675088.1"/>
    <property type="molecule type" value="Genomic_DNA"/>
</dbReference>
<dbReference type="GO" id="GO:0008270">
    <property type="term" value="F:zinc ion binding"/>
    <property type="evidence" value="ECO:0007669"/>
    <property type="project" value="UniProtKB-UniRule"/>
</dbReference>
<comment type="caution">
    <text evidence="4">The sequence shown here is derived from an EMBL/GenBank/DDBJ whole genome shotgun (WGS) entry which is preliminary data.</text>
</comment>
<sequence length="172" mass="19157">MRRLEQLVAISNKLCIQFRPKISTDKHFTTIKTGGGCASTVGQNWYSTKELTLANGCIHEQTILHELLHTLGFWHEQSRPDRDNYVTIQYANVQPGTEHNFNKYTTSVDTLGTPYDYNSLMHYGSTAFSSNGQATIVPKNSAAQIRPVPAGLSPIDILEVQLYYQCTGSSGK</sequence>
<dbReference type="InterPro" id="IPR006026">
    <property type="entry name" value="Peptidase_Metallo"/>
</dbReference>
<feature type="binding site" evidence="1">
    <location>
        <position position="65"/>
    </location>
    <ligand>
        <name>Zn(2+)</name>
        <dbReference type="ChEBI" id="CHEBI:29105"/>
        <note>catalytic</note>
    </ligand>
</feature>
<dbReference type="EC" id="3.4.24.-" evidence="2"/>
<dbReference type="Pfam" id="PF01400">
    <property type="entry name" value="Astacin"/>
    <property type="match status" value="1"/>
</dbReference>
<evidence type="ECO:0000313" key="5">
    <source>
        <dbReference type="Proteomes" id="UP000663828"/>
    </source>
</evidence>
<feature type="binding site" evidence="1">
    <location>
        <position position="75"/>
    </location>
    <ligand>
        <name>Zn(2+)</name>
        <dbReference type="ChEBI" id="CHEBI:29105"/>
        <note>catalytic</note>
    </ligand>
</feature>
<dbReference type="SMART" id="SM00235">
    <property type="entry name" value="ZnMc"/>
    <property type="match status" value="1"/>
</dbReference>
<protein>
    <recommendedName>
        <fullName evidence="2">Metalloendopeptidase</fullName>
        <ecNumber evidence="2">3.4.24.-</ecNumber>
    </recommendedName>
</protein>
<dbReference type="InterPro" id="IPR001506">
    <property type="entry name" value="Peptidase_M12A"/>
</dbReference>
<feature type="binding site" evidence="1">
    <location>
        <position position="69"/>
    </location>
    <ligand>
        <name>Zn(2+)</name>
        <dbReference type="ChEBI" id="CHEBI:29105"/>
        <note>catalytic</note>
    </ligand>
</feature>
<dbReference type="Gene3D" id="3.40.390.10">
    <property type="entry name" value="Collagenase (Catalytic Domain)"/>
    <property type="match status" value="1"/>
</dbReference>
<gene>
    <name evidence="4" type="ORF">XAT740_LOCUS59431</name>
</gene>
<dbReference type="PROSITE" id="PS51864">
    <property type="entry name" value="ASTACIN"/>
    <property type="match status" value="1"/>
</dbReference>
<reference evidence="4" key="1">
    <citation type="submission" date="2021-02" db="EMBL/GenBank/DDBJ databases">
        <authorList>
            <person name="Nowell W R."/>
        </authorList>
    </citation>
    <scope>NUCLEOTIDE SEQUENCE</scope>
</reference>
<evidence type="ECO:0000256" key="2">
    <source>
        <dbReference type="RuleBase" id="RU361183"/>
    </source>
</evidence>
<proteinExistence type="predicted"/>
<keyword evidence="1 2" id="KW-0378">Hydrolase</keyword>
<keyword evidence="1 2" id="KW-0479">Metal-binding</keyword>
<keyword evidence="1 2" id="KW-0862">Zinc</keyword>
<dbReference type="SUPFAM" id="SSF55486">
    <property type="entry name" value="Metalloproteases ('zincins'), catalytic domain"/>
    <property type="match status" value="1"/>
</dbReference>
<name>A0A816GIG5_ADIRI</name>
<dbReference type="AlphaFoldDB" id="A0A816GIG5"/>
<dbReference type="PANTHER" id="PTHR10127:SF850">
    <property type="entry name" value="METALLOENDOPEPTIDASE"/>
    <property type="match status" value="1"/>
</dbReference>
<organism evidence="4 5">
    <name type="scientific">Adineta ricciae</name>
    <name type="common">Rotifer</name>
    <dbReference type="NCBI Taxonomy" id="249248"/>
    <lineage>
        <taxon>Eukaryota</taxon>
        <taxon>Metazoa</taxon>
        <taxon>Spiralia</taxon>
        <taxon>Gnathifera</taxon>
        <taxon>Rotifera</taxon>
        <taxon>Eurotatoria</taxon>
        <taxon>Bdelloidea</taxon>
        <taxon>Adinetida</taxon>
        <taxon>Adinetidae</taxon>
        <taxon>Adineta</taxon>
    </lineage>
</organism>
<dbReference type="GO" id="GO:0006508">
    <property type="term" value="P:proteolysis"/>
    <property type="evidence" value="ECO:0007669"/>
    <property type="project" value="UniProtKB-KW"/>
</dbReference>
<evidence type="ECO:0000313" key="4">
    <source>
        <dbReference type="EMBL" id="CAF1675088.1"/>
    </source>
</evidence>
<feature type="active site" evidence="1">
    <location>
        <position position="66"/>
    </location>
</feature>